<gene>
    <name evidence="3" type="ORF">SEMRO_656_G182400.1</name>
</gene>
<evidence type="ECO:0000313" key="4">
    <source>
        <dbReference type="Proteomes" id="UP001153069"/>
    </source>
</evidence>
<dbReference type="AlphaFoldDB" id="A0A9N8E887"/>
<dbReference type="PANTHER" id="PTHR43032">
    <property type="entry name" value="PROTEIN-METHIONINE-SULFOXIDE REDUCTASE"/>
    <property type="match status" value="1"/>
</dbReference>
<reference evidence="3" key="1">
    <citation type="submission" date="2020-06" db="EMBL/GenBank/DDBJ databases">
        <authorList>
            <consortium name="Plant Systems Biology data submission"/>
        </authorList>
    </citation>
    <scope>NUCLEOTIDE SEQUENCE</scope>
    <source>
        <strain evidence="3">D6</strain>
    </source>
</reference>
<dbReference type="Gene3D" id="3.90.420.10">
    <property type="entry name" value="Oxidoreductase, molybdopterin-binding domain"/>
    <property type="match status" value="1"/>
</dbReference>
<feature type="domain" description="Oxidoreductase molybdopterin-binding" evidence="2">
    <location>
        <begin position="109"/>
        <end position="263"/>
    </location>
</feature>
<keyword evidence="4" id="KW-1185">Reference proteome</keyword>
<dbReference type="PANTHER" id="PTHR43032:SF4">
    <property type="entry name" value="OXIDOREDUCTASE MOLYBDOPTERIN-BINDING DOMAIN-CONTAINING PROTEIN"/>
    <property type="match status" value="1"/>
</dbReference>
<dbReference type="InterPro" id="IPR036374">
    <property type="entry name" value="OxRdtase_Mopterin-bd_sf"/>
</dbReference>
<organism evidence="3 4">
    <name type="scientific">Seminavis robusta</name>
    <dbReference type="NCBI Taxonomy" id="568900"/>
    <lineage>
        <taxon>Eukaryota</taxon>
        <taxon>Sar</taxon>
        <taxon>Stramenopiles</taxon>
        <taxon>Ochrophyta</taxon>
        <taxon>Bacillariophyta</taxon>
        <taxon>Bacillariophyceae</taxon>
        <taxon>Bacillariophycidae</taxon>
        <taxon>Naviculales</taxon>
        <taxon>Naviculaceae</taxon>
        <taxon>Seminavis</taxon>
    </lineage>
</organism>
<accession>A0A9N8E887</accession>
<feature type="transmembrane region" description="Helical" evidence="1">
    <location>
        <begin position="12"/>
        <end position="32"/>
    </location>
</feature>
<keyword evidence="1" id="KW-1133">Transmembrane helix</keyword>
<keyword evidence="1" id="KW-0812">Transmembrane</keyword>
<evidence type="ECO:0000259" key="2">
    <source>
        <dbReference type="Pfam" id="PF00174"/>
    </source>
</evidence>
<keyword evidence="1" id="KW-0472">Membrane</keyword>
<protein>
    <submittedName>
        <fullName evidence="3">Oxidoreductase molybdopterin binding domain</fullName>
    </submittedName>
</protein>
<sequence>MASTNTANERIWMVGATTAATAAVVWITASFLREREKDSNSNHEDVMANLSRKGQREVTKKLKLKEKFEQQQPNGEKHKYAKENVIPPGNFSTPNWLVTDLGIAPPQPSADWELEVTYKDQRVQVTLEDLELLSTFQKIDGGDGGGVAWHCVTGWSKLGLTFWGVPMKDVLSFLKLSPSQSNQWKWAYQSCADGYSCPIDRQDLESEDSYLILRLGTDSDAPAEIISWAHGGPRIYIPYLWGWKSAKWMTRLELLDNYQPGFWENITCHPRGRVYDRDTKEYLEERWAQGYGIISNIFAEMANVYHYVFGHEAYQFVMSWGGILVGKIQFLIQSPHPSSFSKR</sequence>
<dbReference type="OrthoDB" id="204944at2759"/>
<dbReference type="Proteomes" id="UP001153069">
    <property type="component" value="Unassembled WGS sequence"/>
</dbReference>
<dbReference type="SUPFAM" id="SSF56524">
    <property type="entry name" value="Oxidoreductase molybdopterin-binding domain"/>
    <property type="match status" value="1"/>
</dbReference>
<dbReference type="InterPro" id="IPR000572">
    <property type="entry name" value="OxRdtase_Mopterin-bd_dom"/>
</dbReference>
<dbReference type="EMBL" id="CAICTM010000655">
    <property type="protein sequence ID" value="CAB9514484.1"/>
    <property type="molecule type" value="Genomic_DNA"/>
</dbReference>
<name>A0A9N8E887_9STRA</name>
<evidence type="ECO:0000256" key="1">
    <source>
        <dbReference type="SAM" id="Phobius"/>
    </source>
</evidence>
<evidence type="ECO:0000313" key="3">
    <source>
        <dbReference type="EMBL" id="CAB9514484.1"/>
    </source>
</evidence>
<dbReference type="Pfam" id="PF00174">
    <property type="entry name" value="Oxidored_molyb"/>
    <property type="match status" value="1"/>
</dbReference>
<proteinExistence type="predicted"/>
<comment type="caution">
    <text evidence="3">The sequence shown here is derived from an EMBL/GenBank/DDBJ whole genome shotgun (WGS) entry which is preliminary data.</text>
</comment>